<dbReference type="NCBIfam" id="TIGR02436">
    <property type="entry name" value="four helix bundle protein"/>
    <property type="match status" value="1"/>
</dbReference>
<keyword evidence="1" id="KW-0175">Coiled coil</keyword>
<reference evidence="2 3" key="1">
    <citation type="journal article" date="2017" name="ISME J.">
        <title>Energy and carbon metabolisms in a deep terrestrial subsurface fluid microbial community.</title>
        <authorList>
            <person name="Momper L."/>
            <person name="Jungbluth S.P."/>
            <person name="Lee M.D."/>
            <person name="Amend J.P."/>
        </authorList>
    </citation>
    <scope>NUCLEOTIDE SEQUENCE [LARGE SCALE GENOMIC DNA]</scope>
    <source>
        <strain evidence="2">SURF_29</strain>
    </source>
</reference>
<accession>A0A419DDT9</accession>
<evidence type="ECO:0000256" key="1">
    <source>
        <dbReference type="SAM" id="Coils"/>
    </source>
</evidence>
<gene>
    <name evidence="2" type="ORF">C4544_03315</name>
</gene>
<evidence type="ECO:0000313" key="2">
    <source>
        <dbReference type="EMBL" id="RJO61274.1"/>
    </source>
</evidence>
<dbReference type="AlphaFoldDB" id="A0A419DDT9"/>
<name>A0A419DDT9_9BACT</name>
<proteinExistence type="predicted"/>
<organism evidence="2 3">
    <name type="scientific">candidate division WS5 bacterium</name>
    <dbReference type="NCBI Taxonomy" id="2093353"/>
    <lineage>
        <taxon>Bacteria</taxon>
        <taxon>candidate division WS5</taxon>
    </lineage>
</organism>
<protein>
    <submittedName>
        <fullName evidence="2">Four helix bundle protein</fullName>
    </submittedName>
</protein>
<dbReference type="Proteomes" id="UP000285655">
    <property type="component" value="Unassembled WGS sequence"/>
</dbReference>
<dbReference type="SUPFAM" id="SSF158446">
    <property type="entry name" value="IVS-encoded protein-like"/>
    <property type="match status" value="1"/>
</dbReference>
<dbReference type="PIRSF" id="PIRSF035652">
    <property type="entry name" value="CHP02436"/>
    <property type="match status" value="1"/>
</dbReference>
<dbReference type="Gene3D" id="1.20.1440.60">
    <property type="entry name" value="23S rRNA-intervening sequence"/>
    <property type="match status" value="1"/>
</dbReference>
<dbReference type="InterPro" id="IPR012657">
    <property type="entry name" value="23S_rRNA-intervening_sequence"/>
</dbReference>
<dbReference type="EMBL" id="QZJW01000023">
    <property type="protein sequence ID" value="RJO61274.1"/>
    <property type="molecule type" value="Genomic_DNA"/>
</dbReference>
<dbReference type="PANTHER" id="PTHR38471:SF2">
    <property type="entry name" value="FOUR HELIX BUNDLE PROTEIN"/>
    <property type="match status" value="1"/>
</dbReference>
<dbReference type="InterPro" id="IPR036583">
    <property type="entry name" value="23S_rRNA_IVS_sf"/>
</dbReference>
<dbReference type="PANTHER" id="PTHR38471">
    <property type="entry name" value="FOUR HELIX BUNDLE PROTEIN"/>
    <property type="match status" value="1"/>
</dbReference>
<evidence type="ECO:0000313" key="3">
    <source>
        <dbReference type="Proteomes" id="UP000285655"/>
    </source>
</evidence>
<feature type="coiled-coil region" evidence="1">
    <location>
        <begin position="79"/>
        <end position="106"/>
    </location>
</feature>
<comment type="caution">
    <text evidence="2">The sequence shown here is derived from an EMBL/GenBank/DDBJ whole genome shotgun (WGS) entry which is preliminary data.</text>
</comment>
<dbReference type="Pfam" id="PF05635">
    <property type="entry name" value="23S_rRNA_IVP"/>
    <property type="match status" value="1"/>
</dbReference>
<sequence length="120" mass="13780">MKPRDIKDRTFEFALEVVRLCREFNEKTWVSKTLGKQLLRSGTSVGANVEEAQAGQSRADFVNKYAIALKEARETIYWLRLLHESNEHADKQIKKLQHEAEEVAKVIGAIIVSAKRNQKK</sequence>